<dbReference type="PANTHER" id="PTHR43818:SF11">
    <property type="entry name" value="BCDNA.GH03377"/>
    <property type="match status" value="1"/>
</dbReference>
<evidence type="ECO:0000313" key="4">
    <source>
        <dbReference type="EMBL" id="WZN47445.1"/>
    </source>
</evidence>
<gene>
    <name evidence="4" type="ORF">WJU22_04565</name>
</gene>
<keyword evidence="1" id="KW-0560">Oxidoreductase</keyword>
<reference evidence="4 5" key="1">
    <citation type="submission" date="2024-03" db="EMBL/GenBank/DDBJ databases">
        <title>Chitinophaga caseinilytica sp. nov., a casein hydrolysing bacterium isolated from forest soil.</title>
        <authorList>
            <person name="Lee D.S."/>
            <person name="Han D.M."/>
            <person name="Baek J.H."/>
            <person name="Choi D.G."/>
            <person name="Jeon J.H."/>
            <person name="Jeon C.O."/>
        </authorList>
    </citation>
    <scope>NUCLEOTIDE SEQUENCE [LARGE SCALE GENOMIC DNA]</scope>
    <source>
        <strain evidence="4 5">KACC 19118</strain>
    </source>
</reference>
<proteinExistence type="predicted"/>
<evidence type="ECO:0000259" key="2">
    <source>
        <dbReference type="Pfam" id="PF01408"/>
    </source>
</evidence>
<evidence type="ECO:0000256" key="1">
    <source>
        <dbReference type="ARBA" id="ARBA00023002"/>
    </source>
</evidence>
<sequence length="458" mass="50721">MKQYRYSYLLGASLLMAACQPGQPKEAQDMVHLITLAPGHFHAALVQKTATPGIDSIVHVYAPQGPELEAHLNLIKQYNERPTDPTHWKEEVYTGADWLEKLKSERKGSVVVLAGNNHDKTRYIDAAVQAGMHVLADKPMAITEADFTSLRKSFADAGAAKVLLYDIMTERSEITNILQKELLRDATVFGEMQPGTPEKPAIEIESIHHFYKMVSGKPLRRPTWFFDPSQQGDALVDVNTHLVDLTHWMLFDTTALDYTKDIQLNKAVKWKTPLTLAQFSTITGAETFPDFLQAYVKDSVAGIAANGTVDYTVKGFHVRLSALWNFEAPAGGGDTHFAIARGSRSNIVIRQGAEESWKPELFVEPIAADTAFAATLEAAVKRLATKYPGISVEARGKQFHIAIPQELKTGHEAHFAEVLQRYLGFLKAGAVPAWEVKNMIAKYYVTTAGQAMAKEITK</sequence>
<dbReference type="PANTHER" id="PTHR43818">
    <property type="entry name" value="BCDNA.GH03377"/>
    <property type="match status" value="1"/>
</dbReference>
<feature type="domain" description="Putative oxidoreductase C-terminal" evidence="3">
    <location>
        <begin position="178"/>
        <end position="454"/>
    </location>
</feature>
<dbReference type="InterPro" id="IPR050463">
    <property type="entry name" value="Gfo/Idh/MocA_oxidrdct_glycsds"/>
</dbReference>
<accession>A0ABZ2Z5C0</accession>
<evidence type="ECO:0000259" key="3">
    <source>
        <dbReference type="Pfam" id="PF16490"/>
    </source>
</evidence>
<dbReference type="InterPro" id="IPR032459">
    <property type="entry name" value="Oxidoreduct_C"/>
</dbReference>
<dbReference type="SUPFAM" id="SSF51735">
    <property type="entry name" value="NAD(P)-binding Rossmann-fold domains"/>
    <property type="match status" value="1"/>
</dbReference>
<dbReference type="Proteomes" id="UP001449657">
    <property type="component" value="Chromosome"/>
</dbReference>
<dbReference type="Pfam" id="PF16490">
    <property type="entry name" value="Oxidoreduct_C"/>
    <property type="match status" value="1"/>
</dbReference>
<dbReference type="InterPro" id="IPR000683">
    <property type="entry name" value="Gfo/Idh/MocA-like_OxRdtase_N"/>
</dbReference>
<evidence type="ECO:0000313" key="5">
    <source>
        <dbReference type="Proteomes" id="UP001449657"/>
    </source>
</evidence>
<keyword evidence="5" id="KW-1185">Reference proteome</keyword>
<dbReference type="EMBL" id="CP150096">
    <property type="protein sequence ID" value="WZN47445.1"/>
    <property type="molecule type" value="Genomic_DNA"/>
</dbReference>
<name>A0ABZ2Z5C0_9BACT</name>
<dbReference type="Pfam" id="PF01408">
    <property type="entry name" value="GFO_IDH_MocA"/>
    <property type="match status" value="1"/>
</dbReference>
<organism evidence="4 5">
    <name type="scientific">Chitinophaga caseinilytica</name>
    <dbReference type="NCBI Taxonomy" id="2267521"/>
    <lineage>
        <taxon>Bacteria</taxon>
        <taxon>Pseudomonadati</taxon>
        <taxon>Bacteroidota</taxon>
        <taxon>Chitinophagia</taxon>
        <taxon>Chitinophagales</taxon>
        <taxon>Chitinophagaceae</taxon>
        <taxon>Chitinophaga</taxon>
    </lineage>
</organism>
<dbReference type="Gene3D" id="3.30.360.10">
    <property type="entry name" value="Dihydrodipicolinate Reductase, domain 2"/>
    <property type="match status" value="1"/>
</dbReference>
<dbReference type="InterPro" id="IPR036291">
    <property type="entry name" value="NAD(P)-bd_dom_sf"/>
</dbReference>
<dbReference type="RefSeq" id="WP_341842082.1">
    <property type="nucleotide sequence ID" value="NZ_CP149792.1"/>
</dbReference>
<dbReference type="PROSITE" id="PS51257">
    <property type="entry name" value="PROKAR_LIPOPROTEIN"/>
    <property type="match status" value="1"/>
</dbReference>
<dbReference type="Gene3D" id="3.40.50.720">
    <property type="entry name" value="NAD(P)-binding Rossmann-like Domain"/>
    <property type="match status" value="1"/>
</dbReference>
<protein>
    <submittedName>
        <fullName evidence="4">Oxidoreductase C-terminal domain-containing protein</fullName>
    </submittedName>
</protein>
<feature type="domain" description="Gfo/Idh/MocA-like oxidoreductase N-terminal" evidence="2">
    <location>
        <begin position="77"/>
        <end position="158"/>
    </location>
</feature>